<comment type="caution">
    <text evidence="2">The sequence shown here is derived from an EMBL/GenBank/DDBJ whole genome shotgun (WGS) entry which is preliminary data.</text>
</comment>
<dbReference type="InterPro" id="IPR023393">
    <property type="entry name" value="START-like_dom_sf"/>
</dbReference>
<evidence type="ECO:0000313" key="2">
    <source>
        <dbReference type="EMBL" id="KAG5179525.1"/>
    </source>
</evidence>
<dbReference type="OrthoDB" id="74575at2759"/>
<reference evidence="2" key="1">
    <citation type="submission" date="2021-02" db="EMBL/GenBank/DDBJ databases">
        <title>First Annotated Genome of the Yellow-green Alga Tribonema minus.</title>
        <authorList>
            <person name="Mahan K.M."/>
        </authorList>
    </citation>
    <scope>NUCLEOTIDE SEQUENCE</scope>
    <source>
        <strain evidence="2">UTEX B ZZ1240</strain>
    </source>
</reference>
<accession>A0A835YTY3</accession>
<dbReference type="PROSITE" id="PS50848">
    <property type="entry name" value="START"/>
    <property type="match status" value="1"/>
</dbReference>
<dbReference type="Proteomes" id="UP000664859">
    <property type="component" value="Unassembled WGS sequence"/>
</dbReference>
<dbReference type="Gene3D" id="3.30.530.20">
    <property type="match status" value="1"/>
</dbReference>
<dbReference type="PANTHER" id="PTHR19308">
    <property type="entry name" value="PHOSPHATIDYLCHOLINE TRANSFER PROTEIN"/>
    <property type="match status" value="1"/>
</dbReference>
<dbReference type="SUPFAM" id="SSF55961">
    <property type="entry name" value="Bet v1-like"/>
    <property type="match status" value="1"/>
</dbReference>
<dbReference type="InterPro" id="IPR051213">
    <property type="entry name" value="START_lipid_transfer"/>
</dbReference>
<protein>
    <recommendedName>
        <fullName evidence="1">START domain-containing protein</fullName>
    </recommendedName>
</protein>
<dbReference type="PANTHER" id="PTHR19308:SF14">
    <property type="entry name" value="START DOMAIN-CONTAINING PROTEIN"/>
    <property type="match status" value="1"/>
</dbReference>
<dbReference type="CDD" id="cd00177">
    <property type="entry name" value="START"/>
    <property type="match status" value="1"/>
</dbReference>
<dbReference type="GO" id="GO:0008289">
    <property type="term" value="F:lipid binding"/>
    <property type="evidence" value="ECO:0007669"/>
    <property type="project" value="InterPro"/>
</dbReference>
<organism evidence="2 3">
    <name type="scientific">Tribonema minus</name>
    <dbReference type="NCBI Taxonomy" id="303371"/>
    <lineage>
        <taxon>Eukaryota</taxon>
        <taxon>Sar</taxon>
        <taxon>Stramenopiles</taxon>
        <taxon>Ochrophyta</taxon>
        <taxon>PX clade</taxon>
        <taxon>Xanthophyceae</taxon>
        <taxon>Tribonematales</taxon>
        <taxon>Tribonemataceae</taxon>
        <taxon>Tribonema</taxon>
    </lineage>
</organism>
<dbReference type="EMBL" id="JAFCMP010000457">
    <property type="protein sequence ID" value="KAG5179525.1"/>
    <property type="molecule type" value="Genomic_DNA"/>
</dbReference>
<evidence type="ECO:0000259" key="1">
    <source>
        <dbReference type="PROSITE" id="PS50848"/>
    </source>
</evidence>
<dbReference type="InterPro" id="IPR002913">
    <property type="entry name" value="START_lipid-bd_dom"/>
</dbReference>
<name>A0A835YTY3_9STRA</name>
<dbReference type="GO" id="GO:0005737">
    <property type="term" value="C:cytoplasm"/>
    <property type="evidence" value="ECO:0007669"/>
    <property type="project" value="UniProtKB-ARBA"/>
</dbReference>
<feature type="domain" description="START" evidence="1">
    <location>
        <begin position="99"/>
        <end position="240"/>
    </location>
</feature>
<gene>
    <name evidence="2" type="ORF">JKP88DRAFT_224095</name>
</gene>
<sequence>MFALRSSRFVGSASGRSAAGLAAGALAAAAGCYGLAAACDAPGASVKSVTARLGRLVVDVPTLEATKVLTRRTDLNGVTIYSVTNEAAHSKAGGLPVVRVAEAVIKAPVAEVAALWWHVQSRKDWDSVNTQDCQLVKALGTDERLVYLQGKPKRGGVISSRDFAYVMHRVPAQELGARTGSALFIQTNTASEVPANSSSVRGDVNSLLLLEPLDATTTRARYAIEIDVKGWLPTKVVNAAADETPLTLAVMRDHLERQ</sequence>
<evidence type="ECO:0000313" key="3">
    <source>
        <dbReference type="Proteomes" id="UP000664859"/>
    </source>
</evidence>
<dbReference type="AlphaFoldDB" id="A0A835YTY3"/>
<proteinExistence type="predicted"/>
<dbReference type="Pfam" id="PF01852">
    <property type="entry name" value="START"/>
    <property type="match status" value="1"/>
</dbReference>
<keyword evidence="3" id="KW-1185">Reference proteome</keyword>
<dbReference type="PROSITE" id="PS51257">
    <property type="entry name" value="PROKAR_LIPOPROTEIN"/>
    <property type="match status" value="1"/>
</dbReference>